<dbReference type="Proteomes" id="UP000693892">
    <property type="component" value="Unassembled WGS sequence"/>
</dbReference>
<keyword evidence="2" id="KW-0732">Signal</keyword>
<evidence type="ECO:0008006" key="5">
    <source>
        <dbReference type="Google" id="ProtNLM"/>
    </source>
</evidence>
<evidence type="ECO:0000313" key="4">
    <source>
        <dbReference type="Proteomes" id="UP000693892"/>
    </source>
</evidence>
<accession>A0A916JYS9</accession>
<comment type="caution">
    <text evidence="3">The sequence shown here is derived from an EMBL/GenBank/DDBJ whole genome shotgun (WGS) entry which is preliminary data.</text>
</comment>
<name>A0A916JYS9_9MICO</name>
<feature type="chain" id="PRO_5039395539" description="Lipoprotein" evidence="2">
    <location>
        <begin position="30"/>
        <end position="133"/>
    </location>
</feature>
<dbReference type="RefSeq" id="WP_218115961.1">
    <property type="nucleotide sequence ID" value="NZ_CAJVAP010000025.1"/>
</dbReference>
<keyword evidence="4" id="KW-1185">Reference proteome</keyword>
<dbReference type="EMBL" id="CAJVAP010000025">
    <property type="protein sequence ID" value="CAG7616788.1"/>
    <property type="molecule type" value="Genomic_DNA"/>
</dbReference>
<reference evidence="3" key="1">
    <citation type="submission" date="2021-06" db="EMBL/GenBank/DDBJ databases">
        <authorList>
            <person name="Criscuolo A."/>
        </authorList>
    </citation>
    <scope>NUCLEOTIDE SEQUENCE</scope>
    <source>
        <strain evidence="3">CIP111803</strain>
    </source>
</reference>
<feature type="signal peptide" evidence="2">
    <location>
        <begin position="1"/>
        <end position="29"/>
    </location>
</feature>
<evidence type="ECO:0000256" key="2">
    <source>
        <dbReference type="SAM" id="SignalP"/>
    </source>
</evidence>
<dbReference type="AlphaFoldDB" id="A0A916JYS9"/>
<feature type="region of interest" description="Disordered" evidence="1">
    <location>
        <begin position="27"/>
        <end position="53"/>
    </location>
</feature>
<evidence type="ECO:0000256" key="1">
    <source>
        <dbReference type="SAM" id="MobiDB-lite"/>
    </source>
</evidence>
<dbReference type="PROSITE" id="PS51257">
    <property type="entry name" value="PROKAR_LIPOPROTEIN"/>
    <property type="match status" value="1"/>
</dbReference>
<evidence type="ECO:0000313" key="3">
    <source>
        <dbReference type="EMBL" id="CAG7616788.1"/>
    </source>
</evidence>
<protein>
    <recommendedName>
        <fullName evidence="5">Lipoprotein</fullName>
    </recommendedName>
</protein>
<organism evidence="3 4">
    <name type="scientific">Leucobacter soli</name>
    <dbReference type="NCBI Taxonomy" id="2812850"/>
    <lineage>
        <taxon>Bacteria</taxon>
        <taxon>Bacillati</taxon>
        <taxon>Actinomycetota</taxon>
        <taxon>Actinomycetes</taxon>
        <taxon>Micrococcales</taxon>
        <taxon>Microbacteriaceae</taxon>
        <taxon>Leucobacter</taxon>
    </lineage>
</organism>
<proteinExistence type="predicted"/>
<gene>
    <name evidence="3" type="ORF">LEUCIP111803_02025</name>
</gene>
<sequence>MHRRYQRGARILIALALGLAAAASTAGCAGETPGEPEPHAPAMPTDGDLLTTDYPVTVFDNTGGDGEGAQVCFGGVMESYPPQCSGPVLIGWNWDEHEGEFETASGVRWGEFVLTGRYDAEAETFTLTEVRTE</sequence>